<name>A0ABR6PDH9_9SPHI</name>
<accession>A0ABR6PDH9</accession>
<comment type="subcellular location">
    <subcellularLocation>
        <location evidence="1">Cell outer membrane</location>
    </subcellularLocation>
</comment>
<dbReference type="Pfam" id="PF14322">
    <property type="entry name" value="SusD-like_3"/>
    <property type="match status" value="1"/>
</dbReference>
<evidence type="ECO:0000256" key="1">
    <source>
        <dbReference type="ARBA" id="ARBA00004442"/>
    </source>
</evidence>
<proteinExistence type="inferred from homology"/>
<dbReference type="InterPro" id="IPR033985">
    <property type="entry name" value="SusD-like_N"/>
</dbReference>
<keyword evidence="3" id="KW-0732">Signal</keyword>
<evidence type="ECO:0008006" key="10">
    <source>
        <dbReference type="Google" id="ProtNLM"/>
    </source>
</evidence>
<keyword evidence="5" id="KW-0998">Cell outer membrane</keyword>
<feature type="domain" description="SusD-like N-terminal" evidence="7">
    <location>
        <begin position="29"/>
        <end position="236"/>
    </location>
</feature>
<reference evidence="8 9" key="1">
    <citation type="submission" date="2020-08" db="EMBL/GenBank/DDBJ databases">
        <title>Genomic Encyclopedia of Type Strains, Phase IV (KMG-V): Genome sequencing to study the core and pangenomes of soil and plant-associated prokaryotes.</title>
        <authorList>
            <person name="Whitman W."/>
        </authorList>
    </citation>
    <scope>NUCLEOTIDE SEQUENCE [LARGE SCALE GENOMIC DNA]</scope>
    <source>
        <strain evidence="8 9">ANJLi2</strain>
    </source>
</reference>
<evidence type="ECO:0000256" key="4">
    <source>
        <dbReference type="ARBA" id="ARBA00023136"/>
    </source>
</evidence>
<organism evidence="8 9">
    <name type="scientific">Mucilaginibacter lappiensis</name>
    <dbReference type="NCBI Taxonomy" id="354630"/>
    <lineage>
        <taxon>Bacteria</taxon>
        <taxon>Pseudomonadati</taxon>
        <taxon>Bacteroidota</taxon>
        <taxon>Sphingobacteriia</taxon>
        <taxon>Sphingobacteriales</taxon>
        <taxon>Sphingobacteriaceae</taxon>
        <taxon>Mucilaginibacter</taxon>
    </lineage>
</organism>
<evidence type="ECO:0000313" key="9">
    <source>
        <dbReference type="Proteomes" id="UP000541583"/>
    </source>
</evidence>
<dbReference type="SUPFAM" id="SSF48452">
    <property type="entry name" value="TPR-like"/>
    <property type="match status" value="1"/>
</dbReference>
<evidence type="ECO:0000313" key="8">
    <source>
        <dbReference type="EMBL" id="MBB6107813.1"/>
    </source>
</evidence>
<dbReference type="EMBL" id="JACHCB010000001">
    <property type="protein sequence ID" value="MBB6107813.1"/>
    <property type="molecule type" value="Genomic_DNA"/>
</dbReference>
<feature type="domain" description="RagB/SusD" evidence="6">
    <location>
        <begin position="347"/>
        <end position="464"/>
    </location>
</feature>
<evidence type="ECO:0000256" key="3">
    <source>
        <dbReference type="ARBA" id="ARBA00022729"/>
    </source>
</evidence>
<evidence type="ECO:0000259" key="7">
    <source>
        <dbReference type="Pfam" id="PF14322"/>
    </source>
</evidence>
<dbReference type="Proteomes" id="UP000541583">
    <property type="component" value="Unassembled WGS sequence"/>
</dbReference>
<comment type="similarity">
    <text evidence="2">Belongs to the SusD family.</text>
</comment>
<dbReference type="Gene3D" id="1.25.40.390">
    <property type="match status" value="1"/>
</dbReference>
<evidence type="ECO:0000256" key="2">
    <source>
        <dbReference type="ARBA" id="ARBA00006275"/>
    </source>
</evidence>
<gene>
    <name evidence="8" type="ORF">HDF23_000543</name>
</gene>
<comment type="caution">
    <text evidence="8">The sequence shown here is derived from an EMBL/GenBank/DDBJ whole genome shotgun (WGS) entry which is preliminary data.</text>
</comment>
<dbReference type="RefSeq" id="WP_084192004.1">
    <property type="nucleotide sequence ID" value="NZ_FTMG01000001.1"/>
</dbReference>
<evidence type="ECO:0000259" key="6">
    <source>
        <dbReference type="Pfam" id="PF07980"/>
    </source>
</evidence>
<dbReference type="InterPro" id="IPR012944">
    <property type="entry name" value="SusD_RagB_dom"/>
</dbReference>
<protein>
    <recommendedName>
        <fullName evidence="10">SusD family protein</fullName>
    </recommendedName>
</protein>
<keyword evidence="4" id="KW-0472">Membrane</keyword>
<keyword evidence="9" id="KW-1185">Reference proteome</keyword>
<sequence length="465" mass="51864">MKSTNKYLKKSIEAAFLAVVLIQFSCKKDFLDAKPNLALVVPSTITDYQALLDNNTANTLFNFNQPSLNEVGAGDFYLSYTAWQALSTPQERNAYIWSPDLFAGQKSYDWTDGYQRILNEDIVLDGIAKIPYNASSKTSWNNVKGTALFYRAYDFLGLVEEFAKAYDPATAKTDPGIPLRTNADITVKSVRATIQATYDQILSDLSLAKPLLPVSSLYPTRPCKAAVYGLLSRVYLSQSNYSRALLYADSSLQLTNKLLDFNQLATNNSSPIPRFSAEVIYHHQLGSYSAFNNSSPRLIVDSILYKSYSSNDLRKAVYYKTVSGIVTSKGSYSGDPSSLFGGITTNEMYLTRAECFARANNFTMAMQDLNTLLKSRWVTGTFVPYTAGNSTDALSQILTERRKELVFRGLRWEDLKRLNKDAATAITLTRVFNGQTYSLPPNSNLYVFPIPPDEIALSGLQQNPR</sequence>
<evidence type="ECO:0000256" key="5">
    <source>
        <dbReference type="ARBA" id="ARBA00023237"/>
    </source>
</evidence>
<dbReference type="Pfam" id="PF07980">
    <property type="entry name" value="SusD_RagB"/>
    <property type="match status" value="1"/>
</dbReference>
<dbReference type="InterPro" id="IPR011990">
    <property type="entry name" value="TPR-like_helical_dom_sf"/>
</dbReference>